<sequence length="86" mass="9925">MEGSNTNFVESGMLLGSMVCATMLSHMDLVSGAMRELYQCDIGKIDTFYQITYMKERFENEKGWSRENILKPHRLRVKNSILKSTL</sequence>
<organism evidence="1 2">
    <name type="scientific">Citrullus colocynthis</name>
    <name type="common">colocynth</name>
    <dbReference type="NCBI Taxonomy" id="252529"/>
    <lineage>
        <taxon>Eukaryota</taxon>
        <taxon>Viridiplantae</taxon>
        <taxon>Streptophyta</taxon>
        <taxon>Embryophyta</taxon>
        <taxon>Tracheophyta</taxon>
        <taxon>Spermatophyta</taxon>
        <taxon>Magnoliopsida</taxon>
        <taxon>eudicotyledons</taxon>
        <taxon>Gunneridae</taxon>
        <taxon>Pentapetalae</taxon>
        <taxon>rosids</taxon>
        <taxon>fabids</taxon>
        <taxon>Cucurbitales</taxon>
        <taxon>Cucurbitaceae</taxon>
        <taxon>Benincaseae</taxon>
        <taxon>Citrullus</taxon>
    </lineage>
</organism>
<protein>
    <submittedName>
        <fullName evidence="1">Uncharacterized protein</fullName>
    </submittedName>
</protein>
<evidence type="ECO:0000313" key="2">
    <source>
        <dbReference type="Proteomes" id="UP001642487"/>
    </source>
</evidence>
<reference evidence="1 2" key="1">
    <citation type="submission" date="2024-03" db="EMBL/GenBank/DDBJ databases">
        <authorList>
            <person name="Gkanogiannis A."/>
            <person name="Becerra Lopez-Lavalle L."/>
        </authorList>
    </citation>
    <scope>NUCLEOTIDE SEQUENCE [LARGE SCALE GENOMIC DNA]</scope>
</reference>
<accession>A0ABP0XP20</accession>
<keyword evidence="2" id="KW-1185">Reference proteome</keyword>
<gene>
    <name evidence="1" type="ORF">CITCOLO1_LOCUS1500</name>
</gene>
<evidence type="ECO:0000313" key="1">
    <source>
        <dbReference type="EMBL" id="CAK9309899.1"/>
    </source>
</evidence>
<dbReference type="EMBL" id="OZ021735">
    <property type="protein sequence ID" value="CAK9309899.1"/>
    <property type="molecule type" value="Genomic_DNA"/>
</dbReference>
<proteinExistence type="predicted"/>
<dbReference type="Proteomes" id="UP001642487">
    <property type="component" value="Chromosome 1"/>
</dbReference>
<name>A0ABP0XP20_9ROSI</name>